<comment type="caution">
    <text evidence="1">The sequence shown here is derived from an EMBL/GenBank/DDBJ whole genome shotgun (WGS) entry which is preliminary data.</text>
</comment>
<proteinExistence type="predicted"/>
<dbReference type="EMBL" id="MCGO01000101">
    <property type="protein sequence ID" value="ORY27571.1"/>
    <property type="molecule type" value="Genomic_DNA"/>
</dbReference>
<evidence type="ECO:0000313" key="1">
    <source>
        <dbReference type="EMBL" id="ORY27571.1"/>
    </source>
</evidence>
<accession>A0A1Y2AYC5</accession>
<evidence type="ECO:0000313" key="2">
    <source>
        <dbReference type="Proteomes" id="UP000193642"/>
    </source>
</evidence>
<reference evidence="1 2" key="1">
    <citation type="submission" date="2016-07" db="EMBL/GenBank/DDBJ databases">
        <title>Pervasive Adenine N6-methylation of Active Genes in Fungi.</title>
        <authorList>
            <consortium name="DOE Joint Genome Institute"/>
            <person name="Mondo S.J."/>
            <person name="Dannebaum R.O."/>
            <person name="Kuo R.C."/>
            <person name="Labutti K."/>
            <person name="Haridas S."/>
            <person name="Kuo A."/>
            <person name="Salamov A."/>
            <person name="Ahrendt S.R."/>
            <person name="Lipzen A."/>
            <person name="Sullivan W."/>
            <person name="Andreopoulos W.B."/>
            <person name="Clum A."/>
            <person name="Lindquist E."/>
            <person name="Daum C."/>
            <person name="Ramamoorthy G.K."/>
            <person name="Gryganskyi A."/>
            <person name="Culley D."/>
            <person name="Magnuson J.K."/>
            <person name="James T.Y."/>
            <person name="O'Malley M.A."/>
            <person name="Stajich J.E."/>
            <person name="Spatafora J.W."/>
            <person name="Visel A."/>
            <person name="Grigoriev I.V."/>
        </authorList>
    </citation>
    <scope>NUCLEOTIDE SEQUENCE [LARGE SCALE GENOMIC DNA]</scope>
    <source>
        <strain evidence="1 2">JEL800</strain>
    </source>
</reference>
<organism evidence="1 2">
    <name type="scientific">Rhizoclosmatium globosum</name>
    <dbReference type="NCBI Taxonomy" id="329046"/>
    <lineage>
        <taxon>Eukaryota</taxon>
        <taxon>Fungi</taxon>
        <taxon>Fungi incertae sedis</taxon>
        <taxon>Chytridiomycota</taxon>
        <taxon>Chytridiomycota incertae sedis</taxon>
        <taxon>Chytridiomycetes</taxon>
        <taxon>Chytridiales</taxon>
        <taxon>Chytriomycetaceae</taxon>
        <taxon>Rhizoclosmatium</taxon>
    </lineage>
</organism>
<keyword evidence="2" id="KW-1185">Reference proteome</keyword>
<name>A0A1Y2AYC5_9FUNG</name>
<dbReference type="AlphaFoldDB" id="A0A1Y2AYC5"/>
<sequence length="84" mass="9168">MLMLSNKPPLHPILRLCPASQASSNSLQPSSFNRCRECALFGLDEYKFLTTSSSISSARYSTNERSTTSATPNTCLCSVVCRMG</sequence>
<gene>
    <name evidence="1" type="ORF">BCR33DRAFT_22650</name>
</gene>
<dbReference type="Proteomes" id="UP000193642">
    <property type="component" value="Unassembled WGS sequence"/>
</dbReference>
<protein>
    <submittedName>
        <fullName evidence="1">Uncharacterized protein</fullName>
    </submittedName>
</protein>